<proteinExistence type="predicted"/>
<organism evidence="2 3">
    <name type="scientific">Variovorax guangxiensis</name>
    <dbReference type="NCBI Taxonomy" id="1775474"/>
    <lineage>
        <taxon>Bacteria</taxon>
        <taxon>Pseudomonadati</taxon>
        <taxon>Pseudomonadota</taxon>
        <taxon>Betaproteobacteria</taxon>
        <taxon>Burkholderiales</taxon>
        <taxon>Comamonadaceae</taxon>
        <taxon>Variovorax</taxon>
    </lineage>
</organism>
<evidence type="ECO:0000256" key="1">
    <source>
        <dbReference type="SAM" id="MobiDB-lite"/>
    </source>
</evidence>
<dbReference type="RefSeq" id="WP_126019820.1">
    <property type="nucleotide sequence ID" value="NZ_RXFT01000001.1"/>
</dbReference>
<sequence>MNLLRRLADARLPCVEADPAMIDRLRVLEAAGQIEVMIPSARPGAGAGPPQGAATVTGITPRGWRTLAADAPPGEAPCFIGTRRRSGG</sequence>
<evidence type="ECO:0000313" key="3">
    <source>
        <dbReference type="Proteomes" id="UP000281118"/>
    </source>
</evidence>
<reference evidence="2 3" key="1">
    <citation type="submission" date="2018-12" db="EMBL/GenBank/DDBJ databases">
        <title>The genome sequences of Variovorax guangxiensis DSM 27352.</title>
        <authorList>
            <person name="Gao J."/>
            <person name="Sun J."/>
        </authorList>
    </citation>
    <scope>NUCLEOTIDE SEQUENCE [LARGE SCALE GENOMIC DNA]</scope>
    <source>
        <strain evidence="2 3">DSM 27352</strain>
    </source>
</reference>
<name>A0A433MEV2_9BURK</name>
<accession>A0A433MEV2</accession>
<dbReference type="OrthoDB" id="8859516at2"/>
<protein>
    <submittedName>
        <fullName evidence="2">Uncharacterized protein</fullName>
    </submittedName>
</protein>
<evidence type="ECO:0000313" key="2">
    <source>
        <dbReference type="EMBL" id="RUR66302.1"/>
    </source>
</evidence>
<dbReference type="EMBL" id="RXFT01000001">
    <property type="protein sequence ID" value="RUR66302.1"/>
    <property type="molecule type" value="Genomic_DNA"/>
</dbReference>
<comment type="caution">
    <text evidence="2">The sequence shown here is derived from an EMBL/GenBank/DDBJ whole genome shotgun (WGS) entry which is preliminary data.</text>
</comment>
<feature type="region of interest" description="Disordered" evidence="1">
    <location>
        <begin position="67"/>
        <end position="88"/>
    </location>
</feature>
<dbReference type="AlphaFoldDB" id="A0A433MEV2"/>
<dbReference type="Proteomes" id="UP000281118">
    <property type="component" value="Unassembled WGS sequence"/>
</dbReference>
<gene>
    <name evidence="2" type="ORF">EJP67_04435</name>
</gene>